<accession>A0A2N5VRH0</accession>
<evidence type="ECO:0000313" key="1">
    <source>
        <dbReference type="EMBL" id="PLW52591.1"/>
    </source>
</evidence>
<dbReference type="AlphaFoldDB" id="A0A2N5VRH0"/>
<dbReference type="OrthoDB" id="642895at2759"/>
<reference evidence="1 2" key="1">
    <citation type="submission" date="2017-11" db="EMBL/GenBank/DDBJ databases">
        <title>De novo assembly and phasing of dikaryotic genomes from two isolates of Puccinia coronata f. sp. avenae, the causal agent of oat crown rust.</title>
        <authorList>
            <person name="Miller M.E."/>
            <person name="Zhang Y."/>
            <person name="Omidvar V."/>
            <person name="Sperschneider J."/>
            <person name="Schwessinger B."/>
            <person name="Raley C."/>
            <person name="Palmer J.M."/>
            <person name="Garnica D."/>
            <person name="Upadhyaya N."/>
            <person name="Rathjen J."/>
            <person name="Taylor J.M."/>
            <person name="Park R.F."/>
            <person name="Dodds P.N."/>
            <person name="Hirsch C.D."/>
            <person name="Kianian S.F."/>
            <person name="Figueroa M."/>
        </authorList>
    </citation>
    <scope>NUCLEOTIDE SEQUENCE [LARGE SCALE GENOMIC DNA]</scope>
    <source>
        <strain evidence="1">12NC29</strain>
    </source>
</reference>
<dbReference type="STRING" id="200324.A0A2N5VRH0"/>
<dbReference type="EMBL" id="PGCJ01000078">
    <property type="protein sequence ID" value="PLW52591.1"/>
    <property type="molecule type" value="Genomic_DNA"/>
</dbReference>
<dbReference type="Proteomes" id="UP000235388">
    <property type="component" value="Unassembled WGS sequence"/>
</dbReference>
<keyword evidence="2" id="KW-1185">Reference proteome</keyword>
<organism evidence="1 2">
    <name type="scientific">Puccinia coronata f. sp. avenae</name>
    <dbReference type="NCBI Taxonomy" id="200324"/>
    <lineage>
        <taxon>Eukaryota</taxon>
        <taxon>Fungi</taxon>
        <taxon>Dikarya</taxon>
        <taxon>Basidiomycota</taxon>
        <taxon>Pucciniomycotina</taxon>
        <taxon>Pucciniomycetes</taxon>
        <taxon>Pucciniales</taxon>
        <taxon>Pucciniaceae</taxon>
        <taxon>Puccinia</taxon>
    </lineage>
</organism>
<name>A0A2N5VRH0_9BASI</name>
<gene>
    <name evidence="1" type="ORF">PCANC_14025</name>
</gene>
<comment type="caution">
    <text evidence="1">The sequence shown here is derived from an EMBL/GenBank/DDBJ whole genome shotgun (WGS) entry which is preliminary data.</text>
</comment>
<proteinExistence type="predicted"/>
<protein>
    <submittedName>
        <fullName evidence="1">Uncharacterized protein</fullName>
    </submittedName>
</protein>
<sequence length="182" mass="20381">MDQARSRGTNNESTVFPGNSLAMQLLIISARAHGYDYLRNTLSSLLPKKQERRCANLVRVAMHLGQTGGLLDRWTNLFKSAPHSCATNKIFKLHSSILHTIEVQAREVEKEAIELTHSVTVNQLTEQIKNLRIGLCHLINQSQTKSVPAKSVKTRTFGSRANPSRLGSSKLREHLKPQLHLV</sequence>
<evidence type="ECO:0000313" key="2">
    <source>
        <dbReference type="Proteomes" id="UP000235388"/>
    </source>
</evidence>